<sequence length="79" mass="8217">MSPLDDTDGRASAFCVSSPQSRALSCRDAGLRLSKGYRTTGKLAKLPAVGLNHRDAQLRGLAVTDGASVPPKPAPRTSP</sequence>
<organism evidence="1 2">
    <name type="scientific">Portunus trituberculatus</name>
    <name type="common">Swimming crab</name>
    <name type="synonym">Neptunus trituberculatus</name>
    <dbReference type="NCBI Taxonomy" id="210409"/>
    <lineage>
        <taxon>Eukaryota</taxon>
        <taxon>Metazoa</taxon>
        <taxon>Ecdysozoa</taxon>
        <taxon>Arthropoda</taxon>
        <taxon>Crustacea</taxon>
        <taxon>Multicrustacea</taxon>
        <taxon>Malacostraca</taxon>
        <taxon>Eumalacostraca</taxon>
        <taxon>Eucarida</taxon>
        <taxon>Decapoda</taxon>
        <taxon>Pleocyemata</taxon>
        <taxon>Brachyura</taxon>
        <taxon>Eubrachyura</taxon>
        <taxon>Portunoidea</taxon>
        <taxon>Portunidae</taxon>
        <taxon>Portuninae</taxon>
        <taxon>Portunus</taxon>
    </lineage>
</organism>
<dbReference type="AlphaFoldDB" id="A0A5B7FXA3"/>
<dbReference type="EMBL" id="VSRR010009124">
    <property type="protein sequence ID" value="MPC49839.1"/>
    <property type="molecule type" value="Genomic_DNA"/>
</dbReference>
<accession>A0A5B7FXA3</accession>
<gene>
    <name evidence="1" type="ORF">E2C01_043653</name>
</gene>
<keyword evidence="2" id="KW-1185">Reference proteome</keyword>
<proteinExistence type="predicted"/>
<evidence type="ECO:0000313" key="2">
    <source>
        <dbReference type="Proteomes" id="UP000324222"/>
    </source>
</evidence>
<protein>
    <submittedName>
        <fullName evidence="1">Uncharacterized protein</fullName>
    </submittedName>
</protein>
<reference evidence="1 2" key="1">
    <citation type="submission" date="2019-05" db="EMBL/GenBank/DDBJ databases">
        <title>Another draft genome of Portunus trituberculatus and its Hox gene families provides insights of decapod evolution.</title>
        <authorList>
            <person name="Jeong J.-H."/>
            <person name="Song I."/>
            <person name="Kim S."/>
            <person name="Choi T."/>
            <person name="Kim D."/>
            <person name="Ryu S."/>
            <person name="Kim W."/>
        </authorList>
    </citation>
    <scope>NUCLEOTIDE SEQUENCE [LARGE SCALE GENOMIC DNA]</scope>
    <source>
        <tissue evidence="1">Muscle</tissue>
    </source>
</reference>
<comment type="caution">
    <text evidence="1">The sequence shown here is derived from an EMBL/GenBank/DDBJ whole genome shotgun (WGS) entry which is preliminary data.</text>
</comment>
<dbReference type="Proteomes" id="UP000324222">
    <property type="component" value="Unassembled WGS sequence"/>
</dbReference>
<evidence type="ECO:0000313" key="1">
    <source>
        <dbReference type="EMBL" id="MPC49839.1"/>
    </source>
</evidence>
<name>A0A5B7FXA3_PORTR</name>